<dbReference type="PROSITE" id="PS00548">
    <property type="entry name" value="RIBOSOMAL_S3"/>
    <property type="match status" value="1"/>
</dbReference>
<reference evidence="11 12" key="1">
    <citation type="journal article" date="2016" name="Nat. Commun.">
        <title>Thousands of microbial genomes shed light on interconnected biogeochemical processes in an aquifer system.</title>
        <authorList>
            <person name="Anantharaman K."/>
            <person name="Brown C.T."/>
            <person name="Hug L.A."/>
            <person name="Sharon I."/>
            <person name="Castelle C.J."/>
            <person name="Probst A.J."/>
            <person name="Thomas B.C."/>
            <person name="Singh A."/>
            <person name="Wilkins M.J."/>
            <person name="Karaoz U."/>
            <person name="Brodie E.L."/>
            <person name="Williams K.H."/>
            <person name="Hubbard S.S."/>
            <person name="Banfield J.F."/>
        </authorList>
    </citation>
    <scope>NUCLEOTIDE SEQUENCE [LARGE SCALE GENOMIC DNA]</scope>
</reference>
<sequence length="237" mass="26370">MGQKINPTSFRIGMTKKWPARWFFPSKGHTGPAGKYPYAKFLEEDEAIRRVIRRKIGLAGIAAIGIERTSNNVRVFIKAARPGLVIGQGGKGIEELTRALERQLRKLRGADAPGKRSAGISVNVEELKRSEISAAYVAQQIAWDLEKRLPFRRAMKKYLEACLQNKEVKGAKILLAGRLGGADIARRESLKRGMLPLQTLRADIDYGYATAFTTYGTTGVKVWIYKGEVFEKKTDGS</sequence>
<evidence type="ECO:0000313" key="11">
    <source>
        <dbReference type="EMBL" id="OGZ01567.1"/>
    </source>
</evidence>
<dbReference type="GO" id="GO:0003729">
    <property type="term" value="F:mRNA binding"/>
    <property type="evidence" value="ECO:0007669"/>
    <property type="project" value="UniProtKB-UniRule"/>
</dbReference>
<evidence type="ECO:0000256" key="4">
    <source>
        <dbReference type="ARBA" id="ARBA00022980"/>
    </source>
</evidence>
<dbReference type="Proteomes" id="UP000178495">
    <property type="component" value="Unassembled WGS sequence"/>
</dbReference>
<evidence type="ECO:0000256" key="1">
    <source>
        <dbReference type="ARBA" id="ARBA00010761"/>
    </source>
</evidence>
<accession>A0A1G2CJY6</accession>
<keyword evidence="5 8" id="KW-0687">Ribonucleoprotein</keyword>
<dbReference type="Pfam" id="PF00189">
    <property type="entry name" value="Ribosomal_S3_C"/>
    <property type="match status" value="1"/>
</dbReference>
<dbReference type="SMART" id="SM00322">
    <property type="entry name" value="KH"/>
    <property type="match status" value="1"/>
</dbReference>
<comment type="subunit">
    <text evidence="8">Part of the 30S ribosomal subunit. Forms a tight complex with proteins S10 and S14.</text>
</comment>
<evidence type="ECO:0000256" key="9">
    <source>
        <dbReference type="RuleBase" id="RU003624"/>
    </source>
</evidence>
<dbReference type="InterPro" id="IPR004087">
    <property type="entry name" value="KH_dom"/>
</dbReference>
<dbReference type="PANTHER" id="PTHR11760">
    <property type="entry name" value="30S/40S RIBOSOMAL PROTEIN S3"/>
    <property type="match status" value="1"/>
</dbReference>
<protein>
    <recommendedName>
        <fullName evidence="7 8">Small ribosomal subunit protein uS3</fullName>
    </recommendedName>
</protein>
<evidence type="ECO:0000256" key="7">
    <source>
        <dbReference type="ARBA" id="ARBA00035257"/>
    </source>
</evidence>
<evidence type="ECO:0000313" key="12">
    <source>
        <dbReference type="Proteomes" id="UP000178495"/>
    </source>
</evidence>
<dbReference type="Gene3D" id="3.30.1140.32">
    <property type="entry name" value="Ribosomal protein S3, C-terminal domain"/>
    <property type="match status" value="1"/>
</dbReference>
<dbReference type="STRING" id="1798652.A3A43_01505"/>
<dbReference type="NCBIfam" id="TIGR01009">
    <property type="entry name" value="rpsC_bact"/>
    <property type="match status" value="1"/>
</dbReference>
<feature type="domain" description="KH type-2" evidence="10">
    <location>
        <begin position="48"/>
        <end position="128"/>
    </location>
</feature>
<comment type="function">
    <text evidence="6 8">Binds the lower part of the 30S subunit head. Binds mRNA in the 70S ribosome, positioning it for translation.</text>
</comment>
<dbReference type="Gene3D" id="3.30.300.20">
    <property type="match status" value="1"/>
</dbReference>
<keyword evidence="3 8" id="KW-0694">RNA-binding</keyword>
<organism evidence="11 12">
    <name type="scientific">Candidatus Liptonbacteria bacterium RIFCSPLOWO2_01_FULL_56_20</name>
    <dbReference type="NCBI Taxonomy" id="1798652"/>
    <lineage>
        <taxon>Bacteria</taxon>
        <taxon>Candidatus Liptoniibacteriota</taxon>
    </lineage>
</organism>
<dbReference type="AlphaFoldDB" id="A0A1G2CJY6"/>
<evidence type="ECO:0000256" key="2">
    <source>
        <dbReference type="ARBA" id="ARBA00022730"/>
    </source>
</evidence>
<dbReference type="InterPro" id="IPR015946">
    <property type="entry name" value="KH_dom-like_a/b"/>
</dbReference>
<dbReference type="InterPro" id="IPR005704">
    <property type="entry name" value="Ribosomal_uS3_bac-typ"/>
</dbReference>
<dbReference type="EMBL" id="MHLC01000007">
    <property type="protein sequence ID" value="OGZ01567.1"/>
    <property type="molecule type" value="Genomic_DNA"/>
</dbReference>
<evidence type="ECO:0000259" key="10">
    <source>
        <dbReference type="PROSITE" id="PS50823"/>
    </source>
</evidence>
<dbReference type="HAMAP" id="MF_01309_B">
    <property type="entry name" value="Ribosomal_uS3_B"/>
    <property type="match status" value="1"/>
</dbReference>
<dbReference type="GO" id="GO:0006412">
    <property type="term" value="P:translation"/>
    <property type="evidence" value="ECO:0007669"/>
    <property type="project" value="UniProtKB-UniRule"/>
</dbReference>
<evidence type="ECO:0000256" key="6">
    <source>
        <dbReference type="ARBA" id="ARBA00024998"/>
    </source>
</evidence>
<dbReference type="SUPFAM" id="SSF54821">
    <property type="entry name" value="Ribosomal protein S3 C-terminal domain"/>
    <property type="match status" value="1"/>
</dbReference>
<dbReference type="InterPro" id="IPR004044">
    <property type="entry name" value="KH_dom_type_2"/>
</dbReference>
<dbReference type="Pfam" id="PF07650">
    <property type="entry name" value="KH_2"/>
    <property type="match status" value="1"/>
</dbReference>
<dbReference type="GO" id="GO:0022627">
    <property type="term" value="C:cytosolic small ribosomal subunit"/>
    <property type="evidence" value="ECO:0007669"/>
    <property type="project" value="TreeGrafter"/>
</dbReference>
<keyword evidence="4 8" id="KW-0689">Ribosomal protein</keyword>
<dbReference type="InterPro" id="IPR001351">
    <property type="entry name" value="Ribosomal_uS3_C"/>
</dbReference>
<dbReference type="GO" id="GO:0003735">
    <property type="term" value="F:structural constituent of ribosome"/>
    <property type="evidence" value="ECO:0007669"/>
    <property type="project" value="InterPro"/>
</dbReference>
<dbReference type="PROSITE" id="PS50823">
    <property type="entry name" value="KH_TYPE_2"/>
    <property type="match status" value="1"/>
</dbReference>
<comment type="similarity">
    <text evidence="1 8 9">Belongs to the universal ribosomal protein uS3 family.</text>
</comment>
<evidence type="ECO:0000256" key="5">
    <source>
        <dbReference type="ARBA" id="ARBA00023274"/>
    </source>
</evidence>
<dbReference type="PANTHER" id="PTHR11760:SF19">
    <property type="entry name" value="SMALL RIBOSOMAL SUBUNIT PROTEIN US3C"/>
    <property type="match status" value="1"/>
</dbReference>
<dbReference type="InterPro" id="IPR057258">
    <property type="entry name" value="Ribosomal_uS3"/>
</dbReference>
<keyword evidence="2 8" id="KW-0699">rRNA-binding</keyword>
<dbReference type="GO" id="GO:0019843">
    <property type="term" value="F:rRNA binding"/>
    <property type="evidence" value="ECO:0007669"/>
    <property type="project" value="UniProtKB-UniRule"/>
</dbReference>
<dbReference type="InterPro" id="IPR009019">
    <property type="entry name" value="KH_sf_prok-type"/>
</dbReference>
<name>A0A1G2CJY6_9BACT</name>
<dbReference type="SUPFAM" id="SSF54814">
    <property type="entry name" value="Prokaryotic type KH domain (KH-domain type II)"/>
    <property type="match status" value="1"/>
</dbReference>
<evidence type="ECO:0000256" key="8">
    <source>
        <dbReference type="HAMAP-Rule" id="MF_01309"/>
    </source>
</evidence>
<proteinExistence type="inferred from homology"/>
<gene>
    <name evidence="8" type="primary">rpsC</name>
    <name evidence="11" type="ORF">A3A43_01505</name>
</gene>
<dbReference type="InterPro" id="IPR018280">
    <property type="entry name" value="Ribosomal_uS3_CS"/>
</dbReference>
<dbReference type="InterPro" id="IPR036419">
    <property type="entry name" value="Ribosomal_S3_C_sf"/>
</dbReference>
<evidence type="ECO:0000256" key="3">
    <source>
        <dbReference type="ARBA" id="ARBA00022884"/>
    </source>
</evidence>
<dbReference type="CDD" id="cd02412">
    <property type="entry name" value="KH-II_30S_S3"/>
    <property type="match status" value="1"/>
</dbReference>
<comment type="caution">
    <text evidence="11">The sequence shown here is derived from an EMBL/GenBank/DDBJ whole genome shotgun (WGS) entry which is preliminary data.</text>
</comment>
<dbReference type="FunFam" id="3.30.300.20:FF:000001">
    <property type="entry name" value="30S ribosomal protein S3"/>
    <property type="match status" value="1"/>
</dbReference>